<name>A0A132MRA3_9ACTN</name>
<protein>
    <submittedName>
        <fullName evidence="1">Uncharacterized protein</fullName>
    </submittedName>
</protein>
<reference evidence="4" key="4">
    <citation type="submission" date="2015-04" db="EMBL/GenBank/DDBJ databases">
        <title>Physiological reanalysis, assessment of diazotrophy, and genome sequences of multiple isolates of Streptomyces thermoautotrophicus.</title>
        <authorList>
            <person name="MacKellar D.C."/>
            <person name="Lieber L."/>
            <person name="Norman J."/>
            <person name="Bolger A."/>
            <person name="Tobin C."/>
            <person name="Murray J.W."/>
            <person name="Chang R."/>
            <person name="Ford T."/>
            <person name="Nguyen P.Q."/>
            <person name="Woodward J."/>
            <person name="Permingeat H."/>
            <person name="Joshi N.S."/>
            <person name="Silver P.A."/>
            <person name="Usadel B."/>
            <person name="Rutherford A.W."/>
            <person name="Friesen M."/>
            <person name="Prell J."/>
        </authorList>
    </citation>
    <scope>NUCLEOTIDE SEQUENCE [LARGE SCALE GENOMIC DNA]</scope>
    <source>
        <strain evidence="4">H1</strain>
    </source>
</reference>
<evidence type="ECO:0000313" key="4">
    <source>
        <dbReference type="Proteomes" id="UP000070188"/>
    </source>
</evidence>
<dbReference type="AlphaFoldDB" id="A0A132MRA3"/>
<sequence length="105" mass="11341">MTEERIGSAAEEARKLLDALQDWVQRKVAEAGEHVATGAPECQLCPVCLVLSRLRHLSPRAFDHFAAASANLLAGLAAFVESTGFDGTRHGHGRSGFEAQRIDIE</sequence>
<dbReference type="Proteomes" id="UP000070188">
    <property type="component" value="Unassembled WGS sequence"/>
</dbReference>
<accession>A0A132MRA3</accession>
<dbReference type="InterPro" id="IPR035183">
    <property type="entry name" value="DUF5304"/>
</dbReference>
<organism evidence="1 6">
    <name type="scientific">Carbonactinospora thermoautotrophica</name>
    <dbReference type="NCBI Taxonomy" id="1469144"/>
    <lineage>
        <taxon>Bacteria</taxon>
        <taxon>Bacillati</taxon>
        <taxon>Actinomycetota</taxon>
        <taxon>Actinomycetes</taxon>
        <taxon>Kitasatosporales</taxon>
        <taxon>Carbonactinosporaceae</taxon>
        <taxon>Carbonactinospora</taxon>
    </lineage>
</organism>
<evidence type="ECO:0000313" key="5">
    <source>
        <dbReference type="Proteomes" id="UP000070598"/>
    </source>
</evidence>
<dbReference type="Proteomes" id="UP000070659">
    <property type="component" value="Unassembled WGS sequence"/>
</dbReference>
<dbReference type="EMBL" id="JYIK01000919">
    <property type="protein sequence ID" value="KWX08924.1"/>
    <property type="molecule type" value="Genomic_DNA"/>
</dbReference>
<evidence type="ECO:0000313" key="3">
    <source>
        <dbReference type="EMBL" id="KWX08924.1"/>
    </source>
</evidence>
<reference evidence="1 6" key="1">
    <citation type="submission" date="2015-02" db="EMBL/GenBank/DDBJ databases">
        <title>Physiological reanalysis, assessment of diazotrophy, and genome sequences of multiple isolates of Streptomyces thermoautotrophicus.</title>
        <authorList>
            <person name="MacKellar D.C."/>
            <person name="Lieber L."/>
            <person name="Norman J."/>
            <person name="Bolger A."/>
            <person name="Tobin C."/>
            <person name="Murray J.W."/>
            <person name="Prell J."/>
        </authorList>
    </citation>
    <scope>NUCLEOTIDE SEQUENCE [LARGE SCALE GENOMIC DNA]</scope>
    <source>
        <strain evidence="1 6">UBT1</strain>
    </source>
</reference>
<evidence type="ECO:0000313" key="6">
    <source>
        <dbReference type="Proteomes" id="UP000070659"/>
    </source>
</evidence>
<gene>
    <name evidence="2" type="ORF">LI90_2695</name>
    <name evidence="1" type="ORF">TH66_15640</name>
    <name evidence="3" type="ORF">TR74_12700</name>
</gene>
<keyword evidence="4" id="KW-1185">Reference proteome</keyword>
<dbReference type="RefSeq" id="WP_066888278.1">
    <property type="nucleotide sequence ID" value="NZ_CP171739.1"/>
</dbReference>
<evidence type="ECO:0000313" key="1">
    <source>
        <dbReference type="EMBL" id="KWX00276.1"/>
    </source>
</evidence>
<reference evidence="2" key="3">
    <citation type="submission" date="2015-04" db="EMBL/GenBank/DDBJ databases">
        <title>Physiological reanalysis, assessment of diazotrophy, and genome sequences of multiple isolates of Streptomyces thermoautotrophicus.</title>
        <authorList>
            <person name="MacKellar D.C."/>
            <person name="Lieber L."/>
            <person name="Norman J."/>
            <person name="Bolger A."/>
            <person name="Tobin C."/>
            <person name="Murray J.W."/>
            <person name="Woodward J."/>
            <person name="Friesen M."/>
            <person name="Prell J."/>
        </authorList>
    </citation>
    <scope>NUCLEOTIDE SEQUENCE [LARGE SCALE GENOMIC DNA]</scope>
    <source>
        <strain evidence="2">H1</strain>
    </source>
</reference>
<dbReference type="Pfam" id="PF17230">
    <property type="entry name" value="DUF5304"/>
    <property type="match status" value="1"/>
</dbReference>
<dbReference type="EMBL" id="JYIJ01000018">
    <property type="protein sequence ID" value="KWX00276.1"/>
    <property type="molecule type" value="Genomic_DNA"/>
</dbReference>
<dbReference type="Proteomes" id="UP000070598">
    <property type="component" value="Unassembled WGS sequence"/>
</dbReference>
<reference evidence="5" key="2">
    <citation type="submission" date="2015-02" db="EMBL/GenBank/DDBJ databases">
        <title>Physiological reanalysis, assessment of diazotrophy, and genome sequences of multiple isolates of Streptomyces thermoautotrophicus.</title>
        <authorList>
            <person name="MacKellar D.C."/>
            <person name="Lieber L."/>
            <person name="Norman J."/>
            <person name="Bolger A."/>
            <person name="Tobin C."/>
            <person name="Murray J.W."/>
            <person name="Friesen M."/>
            <person name="Prell J."/>
        </authorList>
    </citation>
    <scope>NUCLEOTIDE SEQUENCE [LARGE SCALE GENOMIC DNA]</scope>
    <source>
        <strain evidence="5">UBT1</strain>
    </source>
</reference>
<comment type="caution">
    <text evidence="1">The sequence shown here is derived from an EMBL/GenBank/DDBJ whole genome shotgun (WGS) entry which is preliminary data.</text>
</comment>
<evidence type="ECO:0000313" key="2">
    <source>
        <dbReference type="EMBL" id="KWX01663.1"/>
    </source>
</evidence>
<dbReference type="EMBL" id="LAXD01000001">
    <property type="protein sequence ID" value="KWX01663.1"/>
    <property type="molecule type" value="Genomic_DNA"/>
</dbReference>
<dbReference type="STRING" id="1469144.LI90_2695"/>
<dbReference type="PATRIC" id="fig|1469144.10.peg.2916"/>
<proteinExistence type="predicted"/>